<name>A0AAV1KRZ6_9NEOP</name>
<dbReference type="PROSITE" id="PS00383">
    <property type="entry name" value="TYR_PHOSPHATASE_1"/>
    <property type="match status" value="1"/>
</dbReference>
<reference evidence="3 4" key="1">
    <citation type="submission" date="2023-11" db="EMBL/GenBank/DDBJ databases">
        <authorList>
            <person name="Hedman E."/>
            <person name="Englund M."/>
            <person name="Stromberg M."/>
            <person name="Nyberg Akerstrom W."/>
            <person name="Nylinder S."/>
            <person name="Jareborg N."/>
            <person name="Kallberg Y."/>
            <person name="Kronander E."/>
        </authorList>
    </citation>
    <scope>NUCLEOTIDE SEQUENCE [LARGE SCALE GENOMIC DNA]</scope>
</reference>
<evidence type="ECO:0000259" key="2">
    <source>
        <dbReference type="PROSITE" id="PS50056"/>
    </source>
</evidence>
<sequence length="255" mass="29744">MVSAIPDRWLQYKACGKVIEGTRIICFKVPLKRVVQIKHKDVNELWDIKAVLKKIPKLGAVVDLTNTARYYDPKNFEMAGIRYKKILMPGRIIPPENKVKEFMNAVDTFLETSDDKLVGVHCTHGLNRTGYMVCRYMRDRLGVPAAAAIRRFELARGYQIERDNYVADLLGKRPPSPDIGRDTTIKPIVQKDKFKKRKASRFESQKAYGEETKFYYNGKFNKERSEEESRRGKRRKSDRTSSDHSDRSFDYKFDY</sequence>
<dbReference type="InterPro" id="IPR000340">
    <property type="entry name" value="Dual-sp_phosphatase_cat-dom"/>
</dbReference>
<dbReference type="Gene3D" id="3.90.190.10">
    <property type="entry name" value="Protein tyrosine phosphatase superfamily"/>
    <property type="match status" value="1"/>
</dbReference>
<organism evidence="3 4">
    <name type="scientific">Parnassius mnemosyne</name>
    <name type="common">clouded apollo</name>
    <dbReference type="NCBI Taxonomy" id="213953"/>
    <lineage>
        <taxon>Eukaryota</taxon>
        <taxon>Metazoa</taxon>
        <taxon>Ecdysozoa</taxon>
        <taxon>Arthropoda</taxon>
        <taxon>Hexapoda</taxon>
        <taxon>Insecta</taxon>
        <taxon>Pterygota</taxon>
        <taxon>Neoptera</taxon>
        <taxon>Endopterygota</taxon>
        <taxon>Lepidoptera</taxon>
        <taxon>Glossata</taxon>
        <taxon>Ditrysia</taxon>
        <taxon>Papilionoidea</taxon>
        <taxon>Papilionidae</taxon>
        <taxon>Parnassiinae</taxon>
        <taxon>Parnassini</taxon>
        <taxon>Parnassius</taxon>
        <taxon>Driopa</taxon>
    </lineage>
</organism>
<comment type="caution">
    <text evidence="3">The sequence shown here is derived from an EMBL/GenBank/DDBJ whole genome shotgun (WGS) entry which is preliminary data.</text>
</comment>
<evidence type="ECO:0000313" key="3">
    <source>
        <dbReference type="EMBL" id="CAK1585265.1"/>
    </source>
</evidence>
<protein>
    <recommendedName>
        <fullName evidence="2">Tyrosine specific protein phosphatases domain-containing protein</fullName>
    </recommendedName>
</protein>
<feature type="compositionally biased region" description="Basic and acidic residues" evidence="1">
    <location>
        <begin position="238"/>
        <end position="255"/>
    </location>
</feature>
<dbReference type="InterPro" id="IPR051029">
    <property type="entry name" value="mRNA_Capping_Enz/RNA_Phosphat"/>
</dbReference>
<dbReference type="InterPro" id="IPR000387">
    <property type="entry name" value="Tyr_Pase_dom"/>
</dbReference>
<dbReference type="Pfam" id="PF00782">
    <property type="entry name" value="DSPc"/>
    <property type="match status" value="1"/>
</dbReference>
<feature type="domain" description="Tyrosine specific protein phosphatases" evidence="2">
    <location>
        <begin position="100"/>
        <end position="167"/>
    </location>
</feature>
<gene>
    <name evidence="3" type="ORF">PARMNEM_LOCUS6380</name>
</gene>
<dbReference type="InterPro" id="IPR029021">
    <property type="entry name" value="Prot-tyrosine_phosphatase-like"/>
</dbReference>
<dbReference type="SUPFAM" id="SSF52799">
    <property type="entry name" value="(Phosphotyrosine protein) phosphatases II"/>
    <property type="match status" value="1"/>
</dbReference>
<feature type="region of interest" description="Disordered" evidence="1">
    <location>
        <begin position="221"/>
        <end position="255"/>
    </location>
</feature>
<dbReference type="EMBL" id="CAVLGL010000079">
    <property type="protein sequence ID" value="CAK1585265.1"/>
    <property type="molecule type" value="Genomic_DNA"/>
</dbReference>
<accession>A0AAV1KRZ6</accession>
<dbReference type="InterPro" id="IPR016130">
    <property type="entry name" value="Tyr_Pase_AS"/>
</dbReference>
<keyword evidence="4" id="KW-1185">Reference proteome</keyword>
<dbReference type="Proteomes" id="UP001314205">
    <property type="component" value="Unassembled WGS sequence"/>
</dbReference>
<proteinExistence type="predicted"/>
<dbReference type="PANTHER" id="PTHR10367:SF9">
    <property type="entry name" value="DUAL-SPECIFICITY PHOSPHATASE 11 (RNA_RNP COMPLEX 1-INTERACTING)"/>
    <property type="match status" value="1"/>
</dbReference>
<evidence type="ECO:0000256" key="1">
    <source>
        <dbReference type="SAM" id="MobiDB-lite"/>
    </source>
</evidence>
<dbReference type="AlphaFoldDB" id="A0AAV1KRZ6"/>
<feature type="compositionally biased region" description="Basic and acidic residues" evidence="1">
    <location>
        <begin position="221"/>
        <end position="230"/>
    </location>
</feature>
<dbReference type="PROSITE" id="PS50056">
    <property type="entry name" value="TYR_PHOSPHATASE_2"/>
    <property type="match status" value="1"/>
</dbReference>
<dbReference type="PANTHER" id="PTHR10367">
    <property type="entry name" value="MRNA-CAPPING ENZYME"/>
    <property type="match status" value="1"/>
</dbReference>
<dbReference type="GO" id="GO:0004651">
    <property type="term" value="F:polynucleotide 5'-phosphatase activity"/>
    <property type="evidence" value="ECO:0007669"/>
    <property type="project" value="TreeGrafter"/>
</dbReference>
<evidence type="ECO:0000313" key="4">
    <source>
        <dbReference type="Proteomes" id="UP001314205"/>
    </source>
</evidence>